<keyword evidence="2" id="KW-1185">Reference proteome</keyword>
<accession>A0ABT9JEA3</accession>
<organism evidence="1 2">
    <name type="scientific">Paracoccus spongiarum</name>
    <dbReference type="NCBI Taxonomy" id="3064387"/>
    <lineage>
        <taxon>Bacteria</taxon>
        <taxon>Pseudomonadati</taxon>
        <taxon>Pseudomonadota</taxon>
        <taxon>Alphaproteobacteria</taxon>
        <taxon>Rhodobacterales</taxon>
        <taxon>Paracoccaceae</taxon>
        <taxon>Paracoccus</taxon>
    </lineage>
</organism>
<comment type="caution">
    <text evidence="1">The sequence shown here is derived from an EMBL/GenBank/DDBJ whole genome shotgun (WGS) entry which is preliminary data.</text>
</comment>
<name>A0ABT9JEA3_9RHOB</name>
<protein>
    <recommendedName>
        <fullName evidence="3">DUF982 domain-containing protein</fullName>
    </recommendedName>
</protein>
<dbReference type="RefSeq" id="WP_305964002.1">
    <property type="nucleotide sequence ID" value="NZ_JAVAMQ010000012.1"/>
</dbReference>
<gene>
    <name evidence="1" type="ORF">Q5Y72_13790</name>
</gene>
<proteinExistence type="predicted"/>
<dbReference type="EMBL" id="JAVAMQ010000012">
    <property type="protein sequence ID" value="MDP5308158.1"/>
    <property type="molecule type" value="Genomic_DNA"/>
</dbReference>
<dbReference type="Proteomes" id="UP001224997">
    <property type="component" value="Unassembled WGS sequence"/>
</dbReference>
<sequence>MTTVNLTIQLRLAEADIPHFKGADLFVIPHLPVEREGVLRAMAVLERFVEASGDAGAISAFQAVGEVFARARVTGMRRADA</sequence>
<reference evidence="1 2" key="1">
    <citation type="submission" date="2023-08" db="EMBL/GenBank/DDBJ databases">
        <authorList>
            <person name="Park J.-S."/>
        </authorList>
    </citation>
    <scope>NUCLEOTIDE SEQUENCE [LARGE SCALE GENOMIC DNA]</scope>
    <source>
        <strain evidence="1 2">2205BS29-5</strain>
    </source>
</reference>
<evidence type="ECO:0000313" key="2">
    <source>
        <dbReference type="Proteomes" id="UP001224997"/>
    </source>
</evidence>
<evidence type="ECO:0000313" key="1">
    <source>
        <dbReference type="EMBL" id="MDP5308158.1"/>
    </source>
</evidence>
<evidence type="ECO:0008006" key="3">
    <source>
        <dbReference type="Google" id="ProtNLM"/>
    </source>
</evidence>